<dbReference type="EMBL" id="PISJ01000019">
    <property type="protein sequence ID" value="PKF31915.1"/>
    <property type="molecule type" value="Genomic_DNA"/>
</dbReference>
<dbReference type="GO" id="GO:0016788">
    <property type="term" value="F:hydrolase activity, acting on ester bonds"/>
    <property type="evidence" value="ECO:0007669"/>
    <property type="project" value="UniProtKB-ARBA"/>
</dbReference>
<comment type="caution">
    <text evidence="1">The sequence shown here is derived from an EMBL/GenBank/DDBJ whole genome shotgun (WGS) entry which is preliminary data.</text>
</comment>
<evidence type="ECO:0000313" key="2">
    <source>
        <dbReference type="Proteomes" id="UP000233553"/>
    </source>
</evidence>
<gene>
    <name evidence="1" type="ORF">CW311_16910</name>
</gene>
<name>A0A2N0WBM7_9GAMM</name>
<dbReference type="RefSeq" id="WP_101237240.1">
    <property type="nucleotide sequence ID" value="NZ_PISJ01000019.1"/>
</dbReference>
<dbReference type="InterPro" id="IPR036514">
    <property type="entry name" value="SGNH_hydro_sf"/>
</dbReference>
<proteinExistence type="predicted"/>
<protein>
    <submittedName>
        <fullName evidence="1">Uncharacterized protein</fullName>
    </submittedName>
</protein>
<dbReference type="AlphaFoldDB" id="A0A2N0WBM7"/>
<evidence type="ECO:0000313" key="1">
    <source>
        <dbReference type="EMBL" id="PKF31915.1"/>
    </source>
</evidence>
<reference evidence="1 2" key="1">
    <citation type="submission" date="2017-12" db="EMBL/GenBank/DDBJ databases">
        <title>Draft Genome sequences of multiple microbial strains isolated from spacecraft associated surfaces.</title>
        <authorList>
            <person name="Seuylemezian A."/>
            <person name="Vaishampayan P."/>
            <person name="Venkateswaran K."/>
        </authorList>
    </citation>
    <scope>NUCLEOTIDE SEQUENCE [LARGE SCALE GENOMIC DNA]</scope>
    <source>
        <strain evidence="1 2">2P01AA</strain>
    </source>
</reference>
<accession>A0A2N0WBM7</accession>
<organism evidence="1 2">
    <name type="scientific">Acinetobacter proteolyticus</name>
    <dbReference type="NCBI Taxonomy" id="1776741"/>
    <lineage>
        <taxon>Bacteria</taxon>
        <taxon>Pseudomonadati</taxon>
        <taxon>Pseudomonadota</taxon>
        <taxon>Gammaproteobacteria</taxon>
        <taxon>Moraxellales</taxon>
        <taxon>Moraxellaceae</taxon>
        <taxon>Acinetobacter</taxon>
    </lineage>
</organism>
<dbReference type="Proteomes" id="UP000233553">
    <property type="component" value="Unassembled WGS sequence"/>
</dbReference>
<sequence>MATNWNAILSNANSLADILMILRKVLANLDIKVDQTVIDEALVEIDRVKADVANEIEYFQKIIKESVESGLYVPFDKQSDLLAYVPNVEPVVGKAFDTFKVWIWETRAPETIPKWHDTGLSELDQAITYTDESIEDKLMVIENGNYVAAFPDSYNNMALGIKRNGAVHAPKLESQDVNNTLVETIVHADFLEVKTDEKGNIVFAIRRDGSVDIPKLNIKLPDTNSAVRTLKIGTDDAITHIGDSMTASHYCVQDKSYVSQLSQLSPYRHINYGVSGNDLLNMQSRVLNDVQTFGASLKSMKPRFAFIASFANDSAFTLVDLTYYQENTRRLIDICLAHGVQPVLISYFLMNSTQHQAVKSIADEYQIPIIWNDVLNRQVGFYDAATLFHQWHTGTRNGGLWWLPMLEYIKQQKPMRTLKIFRKRPGFVSSSDADLLFKSTVDKAKKWKEITVGHYSLANEYKYDELDSLAAGDLSWTLRDDEYVKLANKTPISFSDYALIEIGLDALQKHLSLIEINLSVVGTVSCYVRNNMDKSVEIVKVPPTDPNYQANWNKPRGKWRLVDLAGGKITIYKDDVISSMVGNKLYLMIKGAFSLSEISVNYIADKYENSLPTLNNIKQKLGSELLTQPLLGSAQLSGWTLGGSVASIVPIDVSNAPRKPDLNIAVDGVVTLTPDNFVQQSISFASSEELRTFKVVAWARYFPKAYLDMTNAKYSSLDPTQVVDRSQSGALAPITKDTLDLKMLKLETWTEVARPTPGGADQYDFAGLQWRPLTFYIEVQPYTTSLTIRLNAEDGEIQVAKCSIKEVV</sequence>
<dbReference type="SUPFAM" id="SSF52266">
    <property type="entry name" value="SGNH hydrolase"/>
    <property type="match status" value="1"/>
</dbReference>
<dbReference type="Gene3D" id="3.40.50.1110">
    <property type="entry name" value="SGNH hydrolase"/>
    <property type="match status" value="1"/>
</dbReference>